<feature type="compositionally biased region" description="Polar residues" evidence="1">
    <location>
        <begin position="158"/>
        <end position="170"/>
    </location>
</feature>
<feature type="compositionally biased region" description="Polar residues" evidence="1">
    <location>
        <begin position="550"/>
        <end position="570"/>
    </location>
</feature>
<feature type="compositionally biased region" description="Polar residues" evidence="1">
    <location>
        <begin position="585"/>
        <end position="594"/>
    </location>
</feature>
<feature type="region of interest" description="Disordered" evidence="1">
    <location>
        <begin position="231"/>
        <end position="278"/>
    </location>
</feature>
<feature type="compositionally biased region" description="Polar residues" evidence="1">
    <location>
        <begin position="26"/>
        <end position="39"/>
    </location>
</feature>
<evidence type="ECO:0000313" key="3">
    <source>
        <dbReference type="Proteomes" id="UP000822476"/>
    </source>
</evidence>
<feature type="compositionally biased region" description="Basic and acidic residues" evidence="1">
    <location>
        <begin position="717"/>
        <end position="732"/>
    </location>
</feature>
<proteinExistence type="predicted"/>
<reference evidence="2" key="1">
    <citation type="submission" date="2019-07" db="EMBL/GenBank/DDBJ databases">
        <title>Annotation for the trematode Paragonimus miyazaki's.</title>
        <authorList>
            <person name="Choi Y.-J."/>
        </authorList>
    </citation>
    <scope>NUCLEOTIDE SEQUENCE</scope>
    <source>
        <strain evidence="2">Japan</strain>
    </source>
</reference>
<feature type="compositionally biased region" description="Polar residues" evidence="1">
    <location>
        <begin position="1"/>
        <end position="15"/>
    </location>
</feature>
<feature type="region of interest" description="Disordered" evidence="1">
    <location>
        <begin position="779"/>
        <end position="801"/>
    </location>
</feature>
<feature type="region of interest" description="Disordered" evidence="1">
    <location>
        <begin position="1"/>
        <end position="97"/>
    </location>
</feature>
<feature type="region of interest" description="Disordered" evidence="1">
    <location>
        <begin position="413"/>
        <end position="440"/>
    </location>
</feature>
<organism evidence="2 3">
    <name type="scientific">Paragonimus skrjabini miyazakii</name>
    <dbReference type="NCBI Taxonomy" id="59628"/>
    <lineage>
        <taxon>Eukaryota</taxon>
        <taxon>Metazoa</taxon>
        <taxon>Spiralia</taxon>
        <taxon>Lophotrochozoa</taxon>
        <taxon>Platyhelminthes</taxon>
        <taxon>Trematoda</taxon>
        <taxon>Digenea</taxon>
        <taxon>Plagiorchiida</taxon>
        <taxon>Troglotremata</taxon>
        <taxon>Troglotrematidae</taxon>
        <taxon>Paragonimus</taxon>
    </lineage>
</organism>
<gene>
    <name evidence="2" type="ORF">EG68_00309</name>
</gene>
<name>A0A8S9Z677_9TREM</name>
<feature type="region of interest" description="Disordered" evidence="1">
    <location>
        <begin position="151"/>
        <end position="170"/>
    </location>
</feature>
<feature type="region of interest" description="Disordered" evidence="1">
    <location>
        <begin position="700"/>
        <end position="733"/>
    </location>
</feature>
<feature type="region of interest" description="Disordered" evidence="1">
    <location>
        <begin position="543"/>
        <end position="615"/>
    </location>
</feature>
<dbReference type="Proteomes" id="UP000822476">
    <property type="component" value="Unassembled WGS sequence"/>
</dbReference>
<dbReference type="OrthoDB" id="6280431at2759"/>
<evidence type="ECO:0000256" key="1">
    <source>
        <dbReference type="SAM" id="MobiDB-lite"/>
    </source>
</evidence>
<feature type="compositionally biased region" description="Polar residues" evidence="1">
    <location>
        <begin position="264"/>
        <end position="278"/>
    </location>
</feature>
<keyword evidence="3" id="KW-1185">Reference proteome</keyword>
<feature type="compositionally biased region" description="Polar residues" evidence="1">
    <location>
        <begin position="48"/>
        <end position="65"/>
    </location>
</feature>
<accession>A0A8S9Z677</accession>
<dbReference type="AlphaFoldDB" id="A0A8S9Z677"/>
<sequence length="823" mass="92542">MDEDNMQNSFYSQQIFGDPFAEESSNRPNQQSSDYQHPSINIDPVVRNKSTSSSRLDSISQTSLEKLSGPTGLLAHRSHHRPISGARSTGRLFSPPPFPTGHYRAIGADGTLLDKIVRPTSEKRSPMVQTRSKSITDYYSYEDGLNWEINHTDDRPSSRQSSGRINLSHLSSDKYQANRLQEKVEDLVINQETSQKLVHEQNSNGKYRTVLYVVPTSPREQSRSYWASKKLKTKHISGSQPRLSSHEHSGNQTSFVQEKANRPGTPNSSIDESLSTSADVHSSDLNINLPRNDRTKIIFQGPGRYLEQKPYYQTIPSPRQMSAIRPTNDFHSMVNRSHDMSNFSSPSPIQFTRTDYNQVVVDIKPRQLHEADKQQHVSQWIQVGTLGDTITQRADGLGSIPDDLNSDVLDFDDPADGDNNGDYPDLMRPTNGNEKLGMSDDPIEPVRIVKQQQTLELYRGDTEARGSVVQRAVCDTIFEEPSTPETGHTNSVRSNVMINVNGNTKQPSKESLRFFPDRYEGVSVSPVPTYRAKLTFLPAQEDVRRDLTGANGSTNSKPPRAKSNPTTPVHWSSGRRVSDPHCSLVNGTQVNDSKPTVENEVKGKFRPNTAPKPSPQEQLAAILGKRPLTTTGTEIRHVNSQVSSHIISPTFFHGTFPRTTQNTPRPKWDTNEVFQQPFDEEPRDTPVPNVRNLAAFFTDLIKRQNDPQSSSSSGRRPSHDSNETNCSEEKDLPLINSPFLLHQENATERERRLRAVESLRTRSTPLPTVDYTKIGTKQNANTSRESSFEDYHPYTRPSSAPRHKVKYMTTKITRNVTLSISNH</sequence>
<feature type="compositionally biased region" description="Low complexity" evidence="1">
    <location>
        <begin position="706"/>
        <end position="715"/>
    </location>
</feature>
<dbReference type="EMBL" id="JTDE01000071">
    <property type="protein sequence ID" value="KAF7262412.1"/>
    <property type="molecule type" value="Genomic_DNA"/>
</dbReference>
<evidence type="ECO:0000313" key="2">
    <source>
        <dbReference type="EMBL" id="KAF7262412.1"/>
    </source>
</evidence>
<comment type="caution">
    <text evidence="2">The sequence shown here is derived from an EMBL/GenBank/DDBJ whole genome shotgun (WGS) entry which is preliminary data.</text>
</comment>
<protein>
    <submittedName>
        <fullName evidence="2">Uncharacterized protein</fullName>
    </submittedName>
</protein>